<gene>
    <name evidence="2" type="ORF">C7B43_00805</name>
</gene>
<keyword evidence="1" id="KW-0472">Membrane</keyword>
<dbReference type="EMBL" id="PXYT01000001">
    <property type="protein sequence ID" value="PSR31793.1"/>
    <property type="molecule type" value="Genomic_DNA"/>
</dbReference>
<organism evidence="2 3">
    <name type="scientific">Sulfobacillus benefaciens</name>
    <dbReference type="NCBI Taxonomy" id="453960"/>
    <lineage>
        <taxon>Bacteria</taxon>
        <taxon>Bacillati</taxon>
        <taxon>Bacillota</taxon>
        <taxon>Clostridia</taxon>
        <taxon>Eubacteriales</taxon>
        <taxon>Clostridiales Family XVII. Incertae Sedis</taxon>
        <taxon>Sulfobacillus</taxon>
    </lineage>
</organism>
<keyword evidence="1" id="KW-0812">Transmembrane</keyword>
<dbReference type="AlphaFoldDB" id="A0A2T2XB92"/>
<name>A0A2T2XB92_9FIRM</name>
<sequence length="70" mass="7919">MCTNWSKALVMLGVMTSLLNHWFILIALYPLAASLLTRLLHQDVWPAKTTCPLPPNPPVNIHEKRVGRTK</sequence>
<protein>
    <submittedName>
        <fullName evidence="2">Uncharacterized protein</fullName>
    </submittedName>
</protein>
<feature type="transmembrane region" description="Helical" evidence="1">
    <location>
        <begin position="20"/>
        <end position="40"/>
    </location>
</feature>
<comment type="caution">
    <text evidence="2">The sequence shown here is derived from an EMBL/GenBank/DDBJ whole genome shotgun (WGS) entry which is preliminary data.</text>
</comment>
<dbReference type="Proteomes" id="UP000242699">
    <property type="component" value="Unassembled WGS sequence"/>
</dbReference>
<proteinExistence type="predicted"/>
<evidence type="ECO:0000313" key="2">
    <source>
        <dbReference type="EMBL" id="PSR31793.1"/>
    </source>
</evidence>
<accession>A0A2T2XB92</accession>
<keyword evidence="1" id="KW-1133">Transmembrane helix</keyword>
<reference evidence="2 3" key="1">
    <citation type="journal article" date="2014" name="BMC Genomics">
        <title>Comparison of environmental and isolate Sulfobacillus genomes reveals diverse carbon, sulfur, nitrogen, and hydrogen metabolisms.</title>
        <authorList>
            <person name="Justice N.B."/>
            <person name="Norman A."/>
            <person name="Brown C.T."/>
            <person name="Singh A."/>
            <person name="Thomas B.C."/>
            <person name="Banfield J.F."/>
        </authorList>
    </citation>
    <scope>NUCLEOTIDE SEQUENCE [LARGE SCALE GENOMIC DNA]</scope>
    <source>
        <strain evidence="2">AMDSBA1</strain>
    </source>
</reference>
<evidence type="ECO:0000313" key="3">
    <source>
        <dbReference type="Proteomes" id="UP000242699"/>
    </source>
</evidence>
<evidence type="ECO:0000256" key="1">
    <source>
        <dbReference type="SAM" id="Phobius"/>
    </source>
</evidence>